<evidence type="ECO:0000313" key="3">
    <source>
        <dbReference type="Proteomes" id="UP000521227"/>
    </source>
</evidence>
<dbReference type="Pfam" id="PF12802">
    <property type="entry name" value="MarR_2"/>
    <property type="match status" value="1"/>
</dbReference>
<dbReference type="Gene3D" id="1.10.10.10">
    <property type="entry name" value="Winged helix-like DNA-binding domain superfamily/Winged helix DNA-binding domain"/>
    <property type="match status" value="1"/>
</dbReference>
<dbReference type="InterPro" id="IPR036390">
    <property type="entry name" value="WH_DNA-bd_sf"/>
</dbReference>
<reference evidence="2 3" key="1">
    <citation type="submission" date="2020-08" db="EMBL/GenBank/DDBJ databases">
        <title>Genomic Encyclopedia of Type Strains, Phase IV (KMG-IV): sequencing the most valuable type-strain genomes for metagenomic binning, comparative biology and taxonomic classification.</title>
        <authorList>
            <person name="Goeker M."/>
        </authorList>
    </citation>
    <scope>NUCLEOTIDE SEQUENCE [LARGE SCALE GENOMIC DNA]</scope>
    <source>
        <strain evidence="2 3">DSM 17498</strain>
    </source>
</reference>
<dbReference type="PROSITE" id="PS50995">
    <property type="entry name" value="HTH_MARR_2"/>
    <property type="match status" value="1"/>
</dbReference>
<sequence>MRVYTRIMDMDTCICTGLRQAAFDITEIYDSYLEPSGLKITMFRVLRRLSSAEQASITELAVIVGVDRSTLGRNLRVLERMNLVAFEEAEDARSRTIVLTALGRTTLAKATPLWVKAQTKMRSVLGEELKSVFVAMTKVKHAAEAQ</sequence>
<protein>
    <submittedName>
        <fullName evidence="2">DNA-binding MarR family transcriptional regulator</fullName>
    </submittedName>
</protein>
<comment type="caution">
    <text evidence="2">The sequence shown here is derived from an EMBL/GenBank/DDBJ whole genome shotgun (WGS) entry which is preliminary data.</text>
</comment>
<name>A0A840N959_9BRAD</name>
<gene>
    <name evidence="2" type="ORF">HNQ36_005148</name>
</gene>
<evidence type="ECO:0000313" key="2">
    <source>
        <dbReference type="EMBL" id="MBB5055137.1"/>
    </source>
</evidence>
<dbReference type="Proteomes" id="UP000521227">
    <property type="component" value="Unassembled WGS sequence"/>
</dbReference>
<dbReference type="GO" id="GO:0006950">
    <property type="term" value="P:response to stress"/>
    <property type="evidence" value="ECO:0007669"/>
    <property type="project" value="TreeGrafter"/>
</dbReference>
<accession>A0A840N959</accession>
<dbReference type="InterPro" id="IPR039422">
    <property type="entry name" value="MarR/SlyA-like"/>
</dbReference>
<keyword evidence="2" id="KW-0238">DNA-binding</keyword>
<proteinExistence type="predicted"/>
<organism evidence="2 3">
    <name type="scientific">Afipia massiliensis</name>
    <dbReference type="NCBI Taxonomy" id="211460"/>
    <lineage>
        <taxon>Bacteria</taxon>
        <taxon>Pseudomonadati</taxon>
        <taxon>Pseudomonadota</taxon>
        <taxon>Alphaproteobacteria</taxon>
        <taxon>Hyphomicrobiales</taxon>
        <taxon>Nitrobacteraceae</taxon>
        <taxon>Afipia</taxon>
    </lineage>
</organism>
<dbReference type="PANTHER" id="PTHR33164">
    <property type="entry name" value="TRANSCRIPTIONAL REGULATOR, MARR FAMILY"/>
    <property type="match status" value="1"/>
</dbReference>
<feature type="domain" description="HTH marR-type" evidence="1">
    <location>
        <begin position="1"/>
        <end position="146"/>
    </location>
</feature>
<evidence type="ECO:0000259" key="1">
    <source>
        <dbReference type="PROSITE" id="PS50995"/>
    </source>
</evidence>
<dbReference type="InterPro" id="IPR036388">
    <property type="entry name" value="WH-like_DNA-bd_sf"/>
</dbReference>
<dbReference type="AlphaFoldDB" id="A0A840N959"/>
<dbReference type="GO" id="GO:0003700">
    <property type="term" value="F:DNA-binding transcription factor activity"/>
    <property type="evidence" value="ECO:0007669"/>
    <property type="project" value="InterPro"/>
</dbReference>
<dbReference type="GO" id="GO:0003677">
    <property type="term" value="F:DNA binding"/>
    <property type="evidence" value="ECO:0007669"/>
    <property type="project" value="UniProtKB-KW"/>
</dbReference>
<dbReference type="InterPro" id="IPR000835">
    <property type="entry name" value="HTH_MarR-typ"/>
</dbReference>
<dbReference type="EMBL" id="JACHIJ010000011">
    <property type="protein sequence ID" value="MBB5055137.1"/>
    <property type="molecule type" value="Genomic_DNA"/>
</dbReference>
<dbReference type="PANTHER" id="PTHR33164:SF105">
    <property type="entry name" value="TRANSCRIPTIONAL REPRESSOR PROTEIN-RELATED"/>
    <property type="match status" value="1"/>
</dbReference>
<dbReference type="SUPFAM" id="SSF46785">
    <property type="entry name" value="Winged helix' DNA-binding domain"/>
    <property type="match status" value="1"/>
</dbReference>
<dbReference type="SMART" id="SM00347">
    <property type="entry name" value="HTH_MARR"/>
    <property type="match status" value="1"/>
</dbReference>